<gene>
    <name evidence="1" type="ORF">PGLA1383_LOCUS37441</name>
</gene>
<sequence length="464" mass="51268">MAELVAGQRVTVHVAFGAWAGSQIGTVLAVGKNHLTVRHDAGGFVDRIKWSSISKGQHTAELLSTFRDGLPVSSQIAAPSSTDYSDVNWFRYYGELGLEDAPREDAIALPISTAPVLSTSISAVVKQWAKDCFHVYINGTNLIDMGAIRLSRLEAFAGWDPTKEDTCGGMILRAAVQHLREQVDVLNKACIGKCPKMQHRGMALFCKDKKLRKLSREIEQRLGISGFSYGQLFAESLLGSGGAAEFKDALRKVRCATGTPAEVQAMSFSACSEILQRGGKALAKLTYLARHNIIIDLGGQLAGKAAEELLEGELLKSGMRQAEYITEQQLRDIQVRLFGKVMFPTPDVVFRRPCIVQHAQSATTSPRSVRWIDVKDSIVVPGCTMQVRCKKFQLQMQKYVDHFGEGAVIWRHGWVESLQVPKSVSLWRFCDGVDKCLPGQPVKKRRKLALRCAAASPKRRKRLE</sequence>
<dbReference type="EMBL" id="CAJNNV010027243">
    <property type="protein sequence ID" value="CAE8619862.1"/>
    <property type="molecule type" value="Genomic_DNA"/>
</dbReference>
<evidence type="ECO:0000313" key="2">
    <source>
        <dbReference type="Proteomes" id="UP000654075"/>
    </source>
</evidence>
<dbReference type="Proteomes" id="UP000654075">
    <property type="component" value="Unassembled WGS sequence"/>
</dbReference>
<protein>
    <recommendedName>
        <fullName evidence="3">CDAN1-interacting nuclease 1</fullName>
    </recommendedName>
</protein>
<evidence type="ECO:0008006" key="3">
    <source>
        <dbReference type="Google" id="ProtNLM"/>
    </source>
</evidence>
<reference evidence="1" key="1">
    <citation type="submission" date="2021-02" db="EMBL/GenBank/DDBJ databases">
        <authorList>
            <person name="Dougan E. K."/>
            <person name="Rhodes N."/>
            <person name="Thang M."/>
            <person name="Chan C."/>
        </authorList>
    </citation>
    <scope>NUCLEOTIDE SEQUENCE</scope>
</reference>
<dbReference type="Pfam" id="PF14811">
    <property type="entry name" value="TPD"/>
    <property type="match status" value="1"/>
</dbReference>
<organism evidence="1 2">
    <name type="scientific">Polarella glacialis</name>
    <name type="common">Dinoflagellate</name>
    <dbReference type="NCBI Taxonomy" id="89957"/>
    <lineage>
        <taxon>Eukaryota</taxon>
        <taxon>Sar</taxon>
        <taxon>Alveolata</taxon>
        <taxon>Dinophyceae</taxon>
        <taxon>Suessiales</taxon>
        <taxon>Suessiaceae</taxon>
        <taxon>Polarella</taxon>
    </lineage>
</organism>
<dbReference type="InterPro" id="IPR029404">
    <property type="entry name" value="CDIN1"/>
</dbReference>
<keyword evidence="2" id="KW-1185">Reference proteome</keyword>
<comment type="caution">
    <text evidence="1">The sequence shown here is derived from an EMBL/GenBank/DDBJ whole genome shotgun (WGS) entry which is preliminary data.</text>
</comment>
<name>A0A813G493_POLGL</name>
<accession>A0A813G493</accession>
<dbReference type="AlphaFoldDB" id="A0A813G493"/>
<proteinExistence type="predicted"/>
<evidence type="ECO:0000313" key="1">
    <source>
        <dbReference type="EMBL" id="CAE8619862.1"/>
    </source>
</evidence>